<feature type="region of interest" description="Disordered" evidence="1">
    <location>
        <begin position="63"/>
        <end position="100"/>
    </location>
</feature>
<dbReference type="VEuPathDB" id="FungiDB:GW608_L14003"/>
<protein>
    <submittedName>
        <fullName evidence="2">Increased recombination centers protein 23</fullName>
    </submittedName>
</protein>
<dbReference type="Proteomes" id="UP000054886">
    <property type="component" value="Unassembled WGS sequence"/>
</dbReference>
<accession>A0A0W0EGB7</accession>
<gene>
    <name evidence="2" type="ORF">AO440_005239</name>
</gene>
<organism evidence="2 3">
    <name type="scientific">Candida glabrata</name>
    <name type="common">Yeast</name>
    <name type="synonym">Torulopsis glabrata</name>
    <dbReference type="NCBI Taxonomy" id="5478"/>
    <lineage>
        <taxon>Eukaryota</taxon>
        <taxon>Fungi</taxon>
        <taxon>Dikarya</taxon>
        <taxon>Ascomycota</taxon>
        <taxon>Saccharomycotina</taxon>
        <taxon>Saccharomycetes</taxon>
        <taxon>Saccharomycetales</taxon>
        <taxon>Saccharomycetaceae</taxon>
        <taxon>Nakaseomyces</taxon>
    </lineage>
</organism>
<dbReference type="VEuPathDB" id="FungiDB:GVI51_L09955"/>
<dbReference type="VEuPathDB" id="FungiDB:B1J91_L09999g"/>
<comment type="caution">
    <text evidence="2">The sequence shown here is derived from an EMBL/GenBank/DDBJ whole genome shotgun (WGS) entry which is preliminary data.</text>
</comment>
<evidence type="ECO:0000313" key="2">
    <source>
        <dbReference type="EMBL" id="KTA98039.1"/>
    </source>
</evidence>
<proteinExistence type="predicted"/>
<dbReference type="VEuPathDB" id="FungiDB:CAGL0L09999g"/>
<dbReference type="SMR" id="A0A0W0EGB7"/>
<evidence type="ECO:0000256" key="1">
    <source>
        <dbReference type="SAM" id="MobiDB-lite"/>
    </source>
</evidence>
<name>A0A0W0EGB7_CANGB</name>
<dbReference type="OrthoDB" id="4042108at2759"/>
<sequence length="134" mass="15266">MVKDYLLLLFRSFVLVVQYSCYAAVALLLIPFLGLYAFDLFLYVYRLVDYSVRLITYRKKLTNREQQASTSSREHLTTEAGTQSTQKISRESGWGSKGLGAGKLFLFYDVGTRVVRHAINSIEGPKHSRTTKSE</sequence>
<dbReference type="PhylomeDB" id="A0A0W0EGB7"/>
<dbReference type="AlphaFoldDB" id="A0A0W0EGB7"/>
<dbReference type="VEuPathDB" id="FungiDB:GWK60_L13981"/>
<dbReference type="EMBL" id="LLZZ01000154">
    <property type="protein sequence ID" value="KTA98039.1"/>
    <property type="molecule type" value="Genomic_DNA"/>
</dbReference>
<reference evidence="2 3" key="1">
    <citation type="submission" date="2015-10" db="EMBL/GenBank/DDBJ databases">
        <title>Draft genomes sequences of Candida glabrata isolates 1A, 1B, 2A, 2B, 3A and 3B.</title>
        <authorList>
            <person name="Haavelsrud O.E."/>
            <person name="Gaustad P."/>
        </authorList>
    </citation>
    <scope>NUCLEOTIDE SEQUENCE [LARGE SCALE GENOMIC DNA]</scope>
    <source>
        <strain evidence="2">910700640</strain>
    </source>
</reference>
<evidence type="ECO:0000313" key="3">
    <source>
        <dbReference type="Proteomes" id="UP000054886"/>
    </source>
</evidence>